<gene>
    <name evidence="5" type="ORF">FOMPIDRAFT_1026584</name>
</gene>
<dbReference type="InterPro" id="IPR003105">
    <property type="entry name" value="SRA_YDG"/>
</dbReference>
<feature type="compositionally biased region" description="Basic residues" evidence="3">
    <location>
        <begin position="180"/>
        <end position="192"/>
    </location>
</feature>
<feature type="region of interest" description="Disordered" evidence="3">
    <location>
        <begin position="79"/>
        <end position="109"/>
    </location>
</feature>
<dbReference type="HOGENOM" id="CLU_823952_0_0_1"/>
<dbReference type="STRING" id="743788.S8F2Y5"/>
<keyword evidence="1 2" id="KW-0539">Nucleus</keyword>
<dbReference type="GO" id="GO:0061630">
    <property type="term" value="F:ubiquitin protein ligase activity"/>
    <property type="evidence" value="ECO:0007669"/>
    <property type="project" value="TreeGrafter"/>
</dbReference>
<dbReference type="InterPro" id="IPR045134">
    <property type="entry name" value="UHRF1/2-like"/>
</dbReference>
<dbReference type="AlphaFoldDB" id="S8F2Y5"/>
<feature type="compositionally biased region" description="Low complexity" evidence="3">
    <location>
        <begin position="263"/>
        <end position="275"/>
    </location>
</feature>
<dbReference type="eggNOG" id="ENOG502QRDQ">
    <property type="taxonomic scope" value="Eukaryota"/>
</dbReference>
<proteinExistence type="predicted"/>
<name>S8F2Y5_FOMSC</name>
<dbReference type="Gene3D" id="2.30.280.10">
    <property type="entry name" value="SRA-YDG"/>
    <property type="match status" value="1"/>
</dbReference>
<dbReference type="EMBL" id="KE504285">
    <property type="protein sequence ID" value="EPS93289.1"/>
    <property type="molecule type" value="Genomic_DNA"/>
</dbReference>
<reference evidence="5 6" key="1">
    <citation type="journal article" date="2012" name="Science">
        <title>The Paleozoic origin of enzymatic lignin decomposition reconstructed from 31 fungal genomes.</title>
        <authorList>
            <person name="Floudas D."/>
            <person name="Binder M."/>
            <person name="Riley R."/>
            <person name="Barry K."/>
            <person name="Blanchette R.A."/>
            <person name="Henrissat B."/>
            <person name="Martinez A.T."/>
            <person name="Otillar R."/>
            <person name="Spatafora J.W."/>
            <person name="Yadav J.S."/>
            <person name="Aerts A."/>
            <person name="Benoit I."/>
            <person name="Boyd A."/>
            <person name="Carlson A."/>
            <person name="Copeland A."/>
            <person name="Coutinho P.M."/>
            <person name="de Vries R.P."/>
            <person name="Ferreira P."/>
            <person name="Findley K."/>
            <person name="Foster B."/>
            <person name="Gaskell J."/>
            <person name="Glotzer D."/>
            <person name="Gorecki P."/>
            <person name="Heitman J."/>
            <person name="Hesse C."/>
            <person name="Hori C."/>
            <person name="Igarashi K."/>
            <person name="Jurgens J.A."/>
            <person name="Kallen N."/>
            <person name="Kersten P."/>
            <person name="Kohler A."/>
            <person name="Kuees U."/>
            <person name="Kumar T.K.A."/>
            <person name="Kuo A."/>
            <person name="LaButti K."/>
            <person name="Larrondo L.F."/>
            <person name="Lindquist E."/>
            <person name="Ling A."/>
            <person name="Lombard V."/>
            <person name="Lucas S."/>
            <person name="Lundell T."/>
            <person name="Martin R."/>
            <person name="McLaughlin D.J."/>
            <person name="Morgenstern I."/>
            <person name="Morin E."/>
            <person name="Murat C."/>
            <person name="Nagy L.G."/>
            <person name="Nolan M."/>
            <person name="Ohm R.A."/>
            <person name="Patyshakuliyeva A."/>
            <person name="Rokas A."/>
            <person name="Ruiz-Duenas F.J."/>
            <person name="Sabat G."/>
            <person name="Salamov A."/>
            <person name="Samejima M."/>
            <person name="Schmutz J."/>
            <person name="Slot J.C."/>
            <person name="St John F."/>
            <person name="Stenlid J."/>
            <person name="Sun H."/>
            <person name="Sun S."/>
            <person name="Syed K."/>
            <person name="Tsang A."/>
            <person name="Wiebenga A."/>
            <person name="Young D."/>
            <person name="Pisabarro A."/>
            <person name="Eastwood D.C."/>
            <person name="Martin F."/>
            <person name="Cullen D."/>
            <person name="Grigoriev I.V."/>
            <person name="Hibbett D.S."/>
        </authorList>
    </citation>
    <scope>NUCLEOTIDE SEQUENCE</scope>
    <source>
        <strain evidence="6">FP-58527</strain>
    </source>
</reference>
<evidence type="ECO:0000259" key="4">
    <source>
        <dbReference type="PROSITE" id="PS51015"/>
    </source>
</evidence>
<dbReference type="PANTHER" id="PTHR14140">
    <property type="entry name" value="E3 UBIQUITIN-PROTEIN LIGASE UHRF-RELATED"/>
    <property type="match status" value="1"/>
</dbReference>
<feature type="compositionally biased region" description="Polar residues" evidence="3">
    <location>
        <begin position="91"/>
        <end position="102"/>
    </location>
</feature>
<evidence type="ECO:0000256" key="2">
    <source>
        <dbReference type="PROSITE-ProRule" id="PRU00358"/>
    </source>
</evidence>
<evidence type="ECO:0000313" key="5">
    <source>
        <dbReference type="EMBL" id="EPS93289.1"/>
    </source>
</evidence>
<organism evidence="5 6">
    <name type="scientific">Fomitopsis schrenkii</name>
    <name type="common">Brown rot fungus</name>
    <dbReference type="NCBI Taxonomy" id="2126942"/>
    <lineage>
        <taxon>Eukaryota</taxon>
        <taxon>Fungi</taxon>
        <taxon>Dikarya</taxon>
        <taxon>Basidiomycota</taxon>
        <taxon>Agaricomycotina</taxon>
        <taxon>Agaricomycetes</taxon>
        <taxon>Polyporales</taxon>
        <taxon>Fomitopsis</taxon>
    </lineage>
</organism>
<feature type="domain" description="YDG" evidence="4">
    <location>
        <begin position="16"/>
        <end position="168"/>
    </location>
</feature>
<dbReference type="PANTHER" id="PTHR14140:SF27">
    <property type="entry name" value="OS04G0289800 PROTEIN"/>
    <property type="match status" value="1"/>
</dbReference>
<evidence type="ECO:0000256" key="1">
    <source>
        <dbReference type="ARBA" id="ARBA00023242"/>
    </source>
</evidence>
<comment type="subcellular location">
    <subcellularLocation>
        <location evidence="2">Nucleus</location>
    </subcellularLocation>
</comment>
<dbReference type="SUPFAM" id="SSF88697">
    <property type="entry name" value="PUA domain-like"/>
    <property type="match status" value="1"/>
</dbReference>
<dbReference type="InParanoid" id="S8F2Y5"/>
<dbReference type="SMART" id="SM00466">
    <property type="entry name" value="SRA"/>
    <property type="match status" value="1"/>
</dbReference>
<dbReference type="Pfam" id="PF02182">
    <property type="entry name" value="SAD_SRA"/>
    <property type="match status" value="1"/>
</dbReference>
<dbReference type="GO" id="GO:0016567">
    <property type="term" value="P:protein ubiquitination"/>
    <property type="evidence" value="ECO:0007669"/>
    <property type="project" value="TreeGrafter"/>
</dbReference>
<dbReference type="GO" id="GO:0005634">
    <property type="term" value="C:nucleus"/>
    <property type="evidence" value="ECO:0007669"/>
    <property type="project" value="UniProtKB-SubCell"/>
</dbReference>
<sequence>MPVAARRTLAWHDTFGHIPGVPVGTFWASRQECGKSRVHAPTVAGISGSKEKGAYSIVLSGVTGYEDDVDEGDRIIYTGSGGKAKGDRSRTGPQTQDQSFSDPRNAALLKSRDTGNPVRVVRGAELRSDFAPPGGDCKYRYDGLYTVTNAWLERGRAGYTICRFELQRLPEQPPVPIRGSTHKGRSSSRRRRDRDFTPIPEPKFEGIPIPTIPHAGPSSTTNMASTSGQASKARPPVASSLPVKRTVARPLMDKSFTGTTLRPSDSASAPSSSHPVHPRRFAQGVLPARVDAMPRQIQPQPMPRVEPPSRARAGGSREQSVPPSRVDASASAAPHSL</sequence>
<dbReference type="GO" id="GO:0044027">
    <property type="term" value="P:negative regulation of gene expression via chromosomal CpG island methylation"/>
    <property type="evidence" value="ECO:0007669"/>
    <property type="project" value="TreeGrafter"/>
</dbReference>
<dbReference type="OrthoDB" id="2270193at2759"/>
<accession>S8F2Y5</accession>
<evidence type="ECO:0000313" key="6">
    <source>
        <dbReference type="Proteomes" id="UP000015241"/>
    </source>
</evidence>
<feature type="compositionally biased region" description="Polar residues" evidence="3">
    <location>
        <begin position="217"/>
        <end position="230"/>
    </location>
</feature>
<dbReference type="PROSITE" id="PS51015">
    <property type="entry name" value="YDG"/>
    <property type="match status" value="1"/>
</dbReference>
<feature type="region of interest" description="Disordered" evidence="3">
    <location>
        <begin position="172"/>
        <end position="337"/>
    </location>
</feature>
<dbReference type="InterPro" id="IPR036987">
    <property type="entry name" value="SRA-YDG_sf"/>
</dbReference>
<protein>
    <recommendedName>
        <fullName evidence="4">YDG domain-containing protein</fullName>
    </recommendedName>
</protein>
<keyword evidence="6" id="KW-1185">Reference proteome</keyword>
<dbReference type="Proteomes" id="UP000015241">
    <property type="component" value="Unassembled WGS sequence"/>
</dbReference>
<dbReference type="InterPro" id="IPR015947">
    <property type="entry name" value="PUA-like_sf"/>
</dbReference>
<evidence type="ECO:0000256" key="3">
    <source>
        <dbReference type="SAM" id="MobiDB-lite"/>
    </source>
</evidence>